<accession>A0ABV1HJ98</accession>
<feature type="region of interest" description="Disordered" evidence="5">
    <location>
        <begin position="511"/>
        <end position="547"/>
    </location>
</feature>
<name>A0ABV1HJ98_9FIRM</name>
<proteinExistence type="inferred from homology"/>
<dbReference type="Pfam" id="PF00149">
    <property type="entry name" value="Metallophos"/>
    <property type="match status" value="1"/>
</dbReference>
<organism evidence="9 10">
    <name type="scientific">Ventrimonas faecis</name>
    <dbReference type="NCBI Taxonomy" id="3133170"/>
    <lineage>
        <taxon>Bacteria</taxon>
        <taxon>Bacillati</taxon>
        <taxon>Bacillota</taxon>
        <taxon>Clostridia</taxon>
        <taxon>Lachnospirales</taxon>
        <taxon>Lachnospiraceae</taxon>
        <taxon>Ventrimonas</taxon>
    </lineage>
</organism>
<feature type="domain" description="Calcineurin-like phosphoesterase" evidence="7">
    <location>
        <begin position="131"/>
        <end position="368"/>
    </location>
</feature>
<dbReference type="Gene3D" id="3.60.21.10">
    <property type="match status" value="1"/>
</dbReference>
<feature type="compositionally biased region" description="Polar residues" evidence="5">
    <location>
        <begin position="33"/>
        <end position="49"/>
    </location>
</feature>
<dbReference type="InterPro" id="IPR040869">
    <property type="entry name" value="CNP_C"/>
</dbReference>
<evidence type="ECO:0000256" key="6">
    <source>
        <dbReference type="SAM" id="Phobius"/>
    </source>
</evidence>
<keyword evidence="1" id="KW-0479">Metal-binding</keyword>
<evidence type="ECO:0000313" key="10">
    <source>
        <dbReference type="Proteomes" id="UP001437460"/>
    </source>
</evidence>
<dbReference type="EMBL" id="JBBMFJ010000005">
    <property type="protein sequence ID" value="MEQ2562389.1"/>
    <property type="molecule type" value="Genomic_DNA"/>
</dbReference>
<dbReference type="SUPFAM" id="SSF56300">
    <property type="entry name" value="Metallo-dependent phosphatases"/>
    <property type="match status" value="1"/>
</dbReference>
<reference evidence="9 10" key="1">
    <citation type="submission" date="2024-03" db="EMBL/GenBank/DDBJ databases">
        <title>Human intestinal bacterial collection.</title>
        <authorList>
            <person name="Pauvert C."/>
            <person name="Hitch T.C.A."/>
            <person name="Clavel T."/>
        </authorList>
    </citation>
    <scope>NUCLEOTIDE SEQUENCE [LARGE SCALE GENOMIC DNA]</scope>
    <source>
        <strain evidence="9 10">CLA-AP-H27</strain>
    </source>
</reference>
<sequence length="547" mass="62025">MKHYKKITALIYGALLLICIGIVWLLGALNRQGNTGTGRESAAQESSQQAGENPGGGKTGAGTENGPDAADHGLDESEESEEERLARLEQERQEWLAEYRRQQRRHRRAHGSGKTEEETEAEKPYEPPTLMLASDLHFMSNTTHDDGKAFWSMVEHDDGKIDQYSEEMLDTLVETAIRNHPTALALTGDITLNGERINHELLAEKLQKIQDAGIPVLVIPGNHDIQNKNASTYFGTQREKAEYLETGEDFYEIYHQFGYDQSPNRDTASLSYVYPLDAKHWLLMMDSCIYDDGNHVEGRIGDATLKWMETHLKVAKEHDIQVIVLAHHNLLQESRLFTTQCEMENGPEVTALLEQYQVPLYISGHLHVQRIREHMTGPGLEDEQEGIHEIVLSPYSFPGNQYGMLSWDLNDTMTFETRRADVAAWAKEQGSENPELLNFSEWSRQYAKSVIQEQVKQTITMVPDDLKEKMASLYADLYLPYCLGEAVPWNDAKQTSAYTLWQRVDPKGKKFKEMQSMAEDSRVARQNWSGGGRQETTEMNPAGQSES</sequence>
<evidence type="ECO:0000256" key="5">
    <source>
        <dbReference type="SAM" id="MobiDB-lite"/>
    </source>
</evidence>
<feature type="compositionally biased region" description="Basic and acidic residues" evidence="5">
    <location>
        <begin position="83"/>
        <end position="101"/>
    </location>
</feature>
<keyword evidence="10" id="KW-1185">Reference proteome</keyword>
<evidence type="ECO:0000256" key="1">
    <source>
        <dbReference type="ARBA" id="ARBA00022723"/>
    </source>
</evidence>
<feature type="compositionally biased region" description="Basic residues" evidence="5">
    <location>
        <begin position="102"/>
        <end position="111"/>
    </location>
</feature>
<keyword evidence="6" id="KW-0472">Membrane</keyword>
<evidence type="ECO:0000256" key="3">
    <source>
        <dbReference type="ARBA" id="ARBA00023004"/>
    </source>
</evidence>
<feature type="compositionally biased region" description="Basic and acidic residues" evidence="5">
    <location>
        <begin position="511"/>
        <end position="523"/>
    </location>
</feature>
<dbReference type="InterPro" id="IPR050884">
    <property type="entry name" value="CNP_phosphodiesterase-III"/>
</dbReference>
<keyword evidence="6" id="KW-1133">Transmembrane helix</keyword>
<comment type="similarity">
    <text evidence="4">Belongs to the cyclic nucleotide phosphodiesterase class-III family.</text>
</comment>
<dbReference type="PANTHER" id="PTHR42988:SF2">
    <property type="entry name" value="CYCLIC NUCLEOTIDE PHOSPHODIESTERASE CBUA0032-RELATED"/>
    <property type="match status" value="1"/>
</dbReference>
<evidence type="ECO:0000313" key="9">
    <source>
        <dbReference type="EMBL" id="MEQ2562389.1"/>
    </source>
</evidence>
<keyword evidence="2" id="KW-0378">Hydrolase</keyword>
<dbReference type="InterPro" id="IPR004843">
    <property type="entry name" value="Calcineurin-like_PHP"/>
</dbReference>
<feature type="compositionally biased region" description="Basic and acidic residues" evidence="5">
    <location>
        <begin position="113"/>
        <end position="125"/>
    </location>
</feature>
<dbReference type="Proteomes" id="UP001437460">
    <property type="component" value="Unassembled WGS sequence"/>
</dbReference>
<feature type="region of interest" description="Disordered" evidence="5">
    <location>
        <begin position="33"/>
        <end position="127"/>
    </location>
</feature>
<protein>
    <submittedName>
        <fullName evidence="9">Metallophosphoesterase</fullName>
    </submittedName>
</protein>
<dbReference type="RefSeq" id="WP_349228705.1">
    <property type="nucleotide sequence ID" value="NZ_JBBMFJ010000005.1"/>
</dbReference>
<keyword evidence="3" id="KW-0408">Iron</keyword>
<gene>
    <name evidence="9" type="ORF">WMO41_04280</name>
</gene>
<evidence type="ECO:0000256" key="4">
    <source>
        <dbReference type="ARBA" id="ARBA00025742"/>
    </source>
</evidence>
<evidence type="ECO:0000256" key="2">
    <source>
        <dbReference type="ARBA" id="ARBA00022801"/>
    </source>
</evidence>
<dbReference type="PANTHER" id="PTHR42988">
    <property type="entry name" value="PHOSPHOHYDROLASE"/>
    <property type="match status" value="1"/>
</dbReference>
<feature type="transmembrane region" description="Helical" evidence="6">
    <location>
        <begin position="7"/>
        <end position="29"/>
    </location>
</feature>
<evidence type="ECO:0000259" key="8">
    <source>
        <dbReference type="Pfam" id="PF17839"/>
    </source>
</evidence>
<feature type="compositionally biased region" description="Polar residues" evidence="5">
    <location>
        <begin position="537"/>
        <end position="547"/>
    </location>
</feature>
<comment type="caution">
    <text evidence="9">The sequence shown here is derived from an EMBL/GenBank/DDBJ whole genome shotgun (WGS) entry which is preliminary data.</text>
</comment>
<evidence type="ECO:0000259" key="7">
    <source>
        <dbReference type="Pfam" id="PF00149"/>
    </source>
</evidence>
<dbReference type="Pfam" id="PF17839">
    <property type="entry name" value="CNP_C_terminal"/>
    <property type="match status" value="1"/>
</dbReference>
<feature type="domain" description="Cyclic nucleotide phosphodiesterase C-terminal" evidence="8">
    <location>
        <begin position="421"/>
        <end position="521"/>
    </location>
</feature>
<dbReference type="InterPro" id="IPR029052">
    <property type="entry name" value="Metallo-depent_PP-like"/>
</dbReference>
<keyword evidence="6" id="KW-0812">Transmembrane</keyword>